<dbReference type="EMBL" id="BAYX01000001">
    <property type="protein sequence ID" value="GAJ90603.1"/>
    <property type="molecule type" value="Genomic_DNA"/>
</dbReference>
<name>A0AA87PUN9_RHIRH</name>
<reference evidence="1 2" key="1">
    <citation type="submission" date="2014-05" db="EMBL/GenBank/DDBJ databases">
        <title>Whole genome shotgun sequence of Rhizobium rhizogenes NBRC 13257.</title>
        <authorList>
            <person name="Katano-Makiyama Y."/>
            <person name="Hosoyama A."/>
            <person name="Hashimoto M."/>
            <person name="Hosoyama Y."/>
            <person name="Noguchi M."/>
            <person name="Tsuchikane K."/>
            <person name="Kimura A."/>
            <person name="Ohji S."/>
            <person name="Ichikawa N."/>
            <person name="Yamazoe A."/>
            <person name="Fujita N."/>
        </authorList>
    </citation>
    <scope>NUCLEOTIDE SEQUENCE [LARGE SCALE GENOMIC DNA]</scope>
    <source>
        <strain evidence="1 2">NBRC 13257</strain>
    </source>
</reference>
<comment type="caution">
    <text evidence="1">The sequence shown here is derived from an EMBL/GenBank/DDBJ whole genome shotgun (WGS) entry which is preliminary data.</text>
</comment>
<protein>
    <submittedName>
        <fullName evidence="1">Uncharacterized protein</fullName>
    </submittedName>
</protein>
<dbReference type="RefSeq" id="WP_042469619.1">
    <property type="nucleotide sequence ID" value="NZ_BAYX01000001.1"/>
</dbReference>
<proteinExistence type="predicted"/>
<gene>
    <name evidence="1" type="ORF">RRH01S_01_00670</name>
</gene>
<organism evidence="1 2">
    <name type="scientific">Rhizobium rhizogenes NBRC 13257</name>
    <dbReference type="NCBI Taxonomy" id="1220581"/>
    <lineage>
        <taxon>Bacteria</taxon>
        <taxon>Pseudomonadati</taxon>
        <taxon>Pseudomonadota</taxon>
        <taxon>Alphaproteobacteria</taxon>
        <taxon>Hyphomicrobiales</taxon>
        <taxon>Rhizobiaceae</taxon>
        <taxon>Rhizobium/Agrobacterium group</taxon>
        <taxon>Rhizobium</taxon>
    </lineage>
</organism>
<accession>A0AA87PUN9</accession>
<evidence type="ECO:0000313" key="1">
    <source>
        <dbReference type="EMBL" id="GAJ90603.1"/>
    </source>
</evidence>
<dbReference type="Proteomes" id="UP000026941">
    <property type="component" value="Unassembled WGS sequence"/>
</dbReference>
<dbReference type="Gene3D" id="6.20.450.20">
    <property type="match status" value="1"/>
</dbReference>
<sequence>MIHAGKLTEIIDGKAVKSLAEAHAIQGAVVVGQPGGWAVLVRYGTVERAVAAQRSHQPRLWRNLNTAVSFVREELGMPRFEIDTVDYDPGAVERKRPDQTERLRQQQEAAAYDTWFRAQVQEALDGIKDGTNRVIPEEEWKDISARMRADLLRRVAEENR</sequence>
<dbReference type="AlphaFoldDB" id="A0AA87PUN9"/>
<evidence type="ECO:0000313" key="2">
    <source>
        <dbReference type="Proteomes" id="UP000026941"/>
    </source>
</evidence>